<dbReference type="GO" id="GO:0008757">
    <property type="term" value="F:S-adenosylmethionine-dependent methyltransferase activity"/>
    <property type="evidence" value="ECO:0007669"/>
    <property type="project" value="InterPro"/>
</dbReference>
<dbReference type="InterPro" id="IPR013216">
    <property type="entry name" value="Methyltransf_11"/>
</dbReference>
<accession>A0A1F4W1X5</accession>
<dbReference type="EMBL" id="MEVT01000006">
    <property type="protein sequence ID" value="OGC63419.1"/>
    <property type="molecule type" value="Genomic_DNA"/>
</dbReference>
<gene>
    <name evidence="2" type="ORF">A2264_01680</name>
</gene>
<dbReference type="Proteomes" id="UP000176614">
    <property type="component" value="Unassembled WGS sequence"/>
</dbReference>
<evidence type="ECO:0000313" key="2">
    <source>
        <dbReference type="EMBL" id="OGC63419.1"/>
    </source>
</evidence>
<evidence type="ECO:0000259" key="1">
    <source>
        <dbReference type="Pfam" id="PF08241"/>
    </source>
</evidence>
<comment type="caution">
    <text evidence="2">The sequence shown here is derived from an EMBL/GenBank/DDBJ whole genome shotgun (WGS) entry which is preliminary data.</text>
</comment>
<dbReference type="SUPFAM" id="SSF53335">
    <property type="entry name" value="S-adenosyl-L-methionine-dependent methyltransferases"/>
    <property type="match status" value="2"/>
</dbReference>
<dbReference type="Pfam" id="PF08241">
    <property type="entry name" value="Methyltransf_11"/>
    <property type="match status" value="1"/>
</dbReference>
<feature type="domain" description="Methyltransferase type 11" evidence="1">
    <location>
        <begin position="248"/>
        <end position="285"/>
    </location>
</feature>
<proteinExistence type="predicted"/>
<dbReference type="Gene3D" id="3.40.50.150">
    <property type="entry name" value="Vaccinia Virus protein VP39"/>
    <property type="match status" value="1"/>
</dbReference>
<organism evidence="2 3">
    <name type="scientific">candidate division WWE3 bacterium RIFOXYA2_FULL_46_9</name>
    <dbReference type="NCBI Taxonomy" id="1802636"/>
    <lineage>
        <taxon>Bacteria</taxon>
        <taxon>Katanobacteria</taxon>
    </lineage>
</organism>
<protein>
    <recommendedName>
        <fullName evidence="1">Methyltransferase type 11 domain-containing protein</fullName>
    </recommendedName>
</protein>
<reference evidence="2 3" key="1">
    <citation type="journal article" date="2016" name="Nat. Commun.">
        <title>Thousands of microbial genomes shed light on interconnected biogeochemical processes in an aquifer system.</title>
        <authorList>
            <person name="Anantharaman K."/>
            <person name="Brown C.T."/>
            <person name="Hug L.A."/>
            <person name="Sharon I."/>
            <person name="Castelle C.J."/>
            <person name="Probst A.J."/>
            <person name="Thomas B.C."/>
            <person name="Singh A."/>
            <person name="Wilkins M.J."/>
            <person name="Karaoz U."/>
            <person name="Brodie E.L."/>
            <person name="Williams K.H."/>
            <person name="Hubbard S.S."/>
            <person name="Banfield J.F."/>
        </authorList>
    </citation>
    <scope>NUCLEOTIDE SEQUENCE [LARGE SCALE GENOMIC DNA]</scope>
</reference>
<sequence length="353" mass="40763">MLKHFEKELIKQSNTHPDQALKEFYSASLSFLKVNKEFKNLHKDLLKKRAEMPPKHYVNLYYRAFQYVQLFKKNNKEIYNYTRKEWAIELNSLMQESDALSVFTHLIETESTQTTIYQRYIGPKAVLRAVYSNSPIIVADIGCGLNLGLPGIELNYPFLDIRDETPGEFVTQEATSELNITDGISLDINNPKLKRKWALACGFYPKELANLPETARLCDYLWKKTKTSFVKGSILDLSKIWTRRKLPKCDAVIASTVLYQISDKDRESALAEIWEILTPGGILIINDFLAVNHKILWNVEWFGNKGKTSSYTTVVLQKEDKAFSSPYEFIKWDNGRCKVAYSGKDFKKVLELQ</sequence>
<dbReference type="InterPro" id="IPR029063">
    <property type="entry name" value="SAM-dependent_MTases_sf"/>
</dbReference>
<evidence type="ECO:0000313" key="3">
    <source>
        <dbReference type="Proteomes" id="UP000176614"/>
    </source>
</evidence>
<dbReference type="AlphaFoldDB" id="A0A1F4W1X5"/>
<name>A0A1F4W1X5_UNCKA</name>